<dbReference type="Gene3D" id="3.40.1010.10">
    <property type="entry name" value="Cobalt-precorrin-4 Transmethylase, Domain 1"/>
    <property type="match status" value="1"/>
</dbReference>
<dbReference type="InterPro" id="IPR014777">
    <property type="entry name" value="4pyrrole_Mease_sub1"/>
</dbReference>
<dbReference type="Proteomes" id="UP000679179">
    <property type="component" value="Unassembled WGS sequence"/>
</dbReference>
<evidence type="ECO:0000313" key="8">
    <source>
        <dbReference type="Proteomes" id="UP000679179"/>
    </source>
</evidence>
<dbReference type="RefSeq" id="WP_246503450.1">
    <property type="nucleotide sequence ID" value="NZ_BOPZ01000005.1"/>
</dbReference>
<dbReference type="Gene3D" id="3.30.950.10">
    <property type="entry name" value="Methyltransferase, Cobalt-precorrin-4 Transmethylase, Domain 2"/>
    <property type="match status" value="1"/>
</dbReference>
<dbReference type="GO" id="GO:0032259">
    <property type="term" value="P:methylation"/>
    <property type="evidence" value="ECO:0007669"/>
    <property type="project" value="UniProtKB-KW"/>
</dbReference>
<dbReference type="GO" id="GO:0009236">
    <property type="term" value="P:cobalamin biosynthetic process"/>
    <property type="evidence" value="ECO:0007669"/>
    <property type="project" value="UniProtKB-KW"/>
</dbReference>
<evidence type="ECO:0000256" key="5">
    <source>
        <dbReference type="ARBA" id="ARBA00022691"/>
    </source>
</evidence>
<comment type="caution">
    <text evidence="7">The sequence shown here is derived from an EMBL/GenBank/DDBJ whole genome shotgun (WGS) entry which is preliminary data.</text>
</comment>
<reference evidence="7" key="1">
    <citation type="submission" date="2021-03" db="EMBL/GenBank/DDBJ databases">
        <title>Taxonomic study of Clostridium polyendosporum from meadow-gley soil under rice.</title>
        <authorList>
            <person name="Kobayashi H."/>
            <person name="Tanizawa Y."/>
            <person name="Yagura M."/>
        </authorList>
    </citation>
    <scope>NUCLEOTIDE SEQUENCE</scope>
    <source>
        <strain evidence="7">JCM 30710</strain>
    </source>
</reference>
<evidence type="ECO:0000313" key="7">
    <source>
        <dbReference type="EMBL" id="GIM28189.1"/>
    </source>
</evidence>
<dbReference type="InterPro" id="IPR050714">
    <property type="entry name" value="Cobalamin_biosynth_MTase"/>
</dbReference>
<keyword evidence="8" id="KW-1185">Reference proteome</keyword>
<dbReference type="NCBIfam" id="TIGR02467">
    <property type="entry name" value="CbiE"/>
    <property type="match status" value="1"/>
</dbReference>
<dbReference type="InterPro" id="IPR035996">
    <property type="entry name" value="4pyrrol_Methylase_sf"/>
</dbReference>
<organism evidence="7 8">
    <name type="scientific">Clostridium polyendosporum</name>
    <dbReference type="NCBI Taxonomy" id="69208"/>
    <lineage>
        <taxon>Bacteria</taxon>
        <taxon>Bacillati</taxon>
        <taxon>Bacillota</taxon>
        <taxon>Clostridia</taxon>
        <taxon>Eubacteriales</taxon>
        <taxon>Clostridiaceae</taxon>
        <taxon>Clostridium</taxon>
    </lineage>
</organism>
<proteinExistence type="predicted"/>
<gene>
    <name evidence="7" type="ORF">CPJCM30710_08550</name>
</gene>
<dbReference type="Pfam" id="PF00590">
    <property type="entry name" value="TP_methylase"/>
    <property type="match status" value="1"/>
</dbReference>
<evidence type="ECO:0000256" key="4">
    <source>
        <dbReference type="ARBA" id="ARBA00022679"/>
    </source>
</evidence>
<sequence>MIYLIGMGPGNIKYLTVDALEKIKVSSKIVAFGRLSKIAEELVGAATKITKVEDVLNHINSDENIAILASGDPCFYGLLEYLKNKNIEVDEVIPGISSFQYMMTRLKKSWHDAEFISLHGRNESLDRALKSSVSVILTDRKNTPHSISKTLYEIGVRGILYAGFNLSYEDEKIVLASIGDDIENISDLSVVVIENEMD</sequence>
<dbReference type="InterPro" id="IPR000878">
    <property type="entry name" value="4pyrrol_Mease"/>
</dbReference>
<dbReference type="SUPFAM" id="SSF53790">
    <property type="entry name" value="Tetrapyrrole methylase"/>
    <property type="match status" value="1"/>
</dbReference>
<dbReference type="PANTHER" id="PTHR43182">
    <property type="entry name" value="COBALT-PRECORRIN-6B C(15)-METHYLTRANSFERASE (DECARBOXYLATING)"/>
    <property type="match status" value="1"/>
</dbReference>
<dbReference type="CDD" id="cd11644">
    <property type="entry name" value="Precorrin-6Y-MT"/>
    <property type="match status" value="1"/>
</dbReference>
<comment type="pathway">
    <text evidence="1">Cofactor biosynthesis; adenosylcobalamin biosynthesis.</text>
</comment>
<dbReference type="AlphaFoldDB" id="A0A919RYN5"/>
<feature type="domain" description="Tetrapyrrole methylase" evidence="6">
    <location>
        <begin position="1"/>
        <end position="179"/>
    </location>
</feature>
<evidence type="ECO:0000259" key="6">
    <source>
        <dbReference type="Pfam" id="PF00590"/>
    </source>
</evidence>
<dbReference type="InterPro" id="IPR014776">
    <property type="entry name" value="4pyrrole_Mease_sub2"/>
</dbReference>
<keyword evidence="5" id="KW-0949">S-adenosyl-L-methionine</keyword>
<protein>
    <submittedName>
        <fullName evidence="7">Precorrin-6y C5,15-methyltransferase (Decarboxylating) subunit CbiE</fullName>
    </submittedName>
</protein>
<name>A0A919RYN5_9CLOT</name>
<keyword evidence="4" id="KW-0808">Transferase</keyword>
<evidence type="ECO:0000256" key="3">
    <source>
        <dbReference type="ARBA" id="ARBA00022603"/>
    </source>
</evidence>
<keyword evidence="2" id="KW-0169">Cobalamin biosynthesis</keyword>
<dbReference type="InterPro" id="IPR012818">
    <property type="entry name" value="CbiE"/>
</dbReference>
<accession>A0A919RYN5</accession>
<evidence type="ECO:0000256" key="1">
    <source>
        <dbReference type="ARBA" id="ARBA00004953"/>
    </source>
</evidence>
<dbReference type="EMBL" id="BOPZ01000005">
    <property type="protein sequence ID" value="GIM28189.1"/>
    <property type="molecule type" value="Genomic_DNA"/>
</dbReference>
<dbReference type="GO" id="GO:0008276">
    <property type="term" value="F:protein methyltransferase activity"/>
    <property type="evidence" value="ECO:0007669"/>
    <property type="project" value="InterPro"/>
</dbReference>
<keyword evidence="3" id="KW-0489">Methyltransferase</keyword>
<dbReference type="PANTHER" id="PTHR43182:SF1">
    <property type="entry name" value="COBALT-PRECORRIN-7 C(5)-METHYLTRANSFERASE"/>
    <property type="match status" value="1"/>
</dbReference>
<evidence type="ECO:0000256" key="2">
    <source>
        <dbReference type="ARBA" id="ARBA00022573"/>
    </source>
</evidence>